<name>A0A1H6FL65_9EURY</name>
<reference evidence="4" key="1">
    <citation type="submission" date="2016-10" db="EMBL/GenBank/DDBJ databases">
        <authorList>
            <person name="Varghese N."/>
            <person name="Submissions S."/>
        </authorList>
    </citation>
    <scope>NUCLEOTIDE SEQUENCE [LARGE SCALE GENOMIC DNA]</scope>
    <source>
        <strain evidence="4">CGMCC 1.8981</strain>
    </source>
</reference>
<dbReference type="EMBL" id="FNWL01000001">
    <property type="protein sequence ID" value="SEH11596.1"/>
    <property type="molecule type" value="Genomic_DNA"/>
</dbReference>
<evidence type="ECO:0000313" key="4">
    <source>
        <dbReference type="Proteomes" id="UP000199112"/>
    </source>
</evidence>
<dbReference type="Gene3D" id="3.10.105.10">
    <property type="entry name" value="Dipeptide-binding Protein, Domain 3"/>
    <property type="match status" value="2"/>
</dbReference>
<evidence type="ECO:0000313" key="3">
    <source>
        <dbReference type="EMBL" id="SEH11596.1"/>
    </source>
</evidence>
<dbReference type="AlphaFoldDB" id="A0A1H6FL65"/>
<dbReference type="CDD" id="cd00995">
    <property type="entry name" value="PBP2_NikA_DppA_OppA_like"/>
    <property type="match status" value="1"/>
</dbReference>
<gene>
    <name evidence="3" type="ORF">SAMN04487967_0426</name>
</gene>
<dbReference type="InterPro" id="IPR000914">
    <property type="entry name" value="SBP_5_dom"/>
</dbReference>
<evidence type="ECO:0000256" key="1">
    <source>
        <dbReference type="SAM" id="MobiDB-lite"/>
    </source>
</evidence>
<evidence type="ECO:0000259" key="2">
    <source>
        <dbReference type="Pfam" id="PF00496"/>
    </source>
</evidence>
<dbReference type="Pfam" id="PF00496">
    <property type="entry name" value="SBP_bac_5"/>
    <property type="match status" value="1"/>
</dbReference>
<dbReference type="GO" id="GO:0015833">
    <property type="term" value="P:peptide transport"/>
    <property type="evidence" value="ECO:0007669"/>
    <property type="project" value="TreeGrafter"/>
</dbReference>
<keyword evidence="4" id="KW-1185">Reference proteome</keyword>
<feature type="region of interest" description="Disordered" evidence="1">
    <location>
        <begin position="1"/>
        <end position="26"/>
    </location>
</feature>
<sequence>MSNHGGTPVDDEANDDIAGGPSTGGLSRRAALVGVTGLTVATSGCLSQFRSIVNRDDIDPLSVTITTLPADGDRETIRLAREVANALEAAGIESSIEMRSSEEFLRAVLINHDFDIYVGEHPGGTDPDFLYEALHSQYADESGWQNPFGVTNLLLDELLEEQREADEDEREEAVESMLEGFVAEQPFVPICTPTEHRLARADRYDGWTDGHLATRSGYLGLDPLADEHSEHLRTVHTDARPSQNLNPLTVEYRYRDTTMDLVYDSLAIDAVSGDGEQTFTPWLAEEWEWENESTLVVSLHTDCTFHDGESLTAEDVEFTYEFLSDTANGDGSAPAPSPRYRGVVSAIDDVEASDEHTLEFTTESNQTVGERALTVPILPEHIWTDRAEHASVRGVRVAQGTTDAVVSNNIPPVGSGPFQYADHTDREHVTFDRFDDHFTLREDVDLPEPTVDELRVQIDPRSTSAIQLIEDGDADVTSSALETYVVDDIEETDDVQLLESPSWSFYHLGFNTRNAPFSNPRFRQSVAQLLDKAWLTEEVFDGYAEPIATPLTDEEWLPEDFEWDGEDPAMPFLGTDGDVDVDAAQAAFEDAGFRYGEDGSLRVRH</sequence>
<proteinExistence type="predicted"/>
<protein>
    <submittedName>
        <fullName evidence="3">Peptide/nickel transport system substrate-binding protein</fullName>
    </submittedName>
</protein>
<dbReference type="SUPFAM" id="SSF53850">
    <property type="entry name" value="Periplasmic binding protein-like II"/>
    <property type="match status" value="2"/>
</dbReference>
<dbReference type="Gene3D" id="3.40.190.10">
    <property type="entry name" value="Periplasmic binding protein-like II"/>
    <property type="match status" value="1"/>
</dbReference>
<accession>A0A1H6FL65</accession>
<dbReference type="GO" id="GO:1904680">
    <property type="term" value="F:peptide transmembrane transporter activity"/>
    <property type="evidence" value="ECO:0007669"/>
    <property type="project" value="TreeGrafter"/>
</dbReference>
<dbReference type="RefSeq" id="WP_090504478.1">
    <property type="nucleotide sequence ID" value="NZ_FNWL01000001.1"/>
</dbReference>
<dbReference type="Proteomes" id="UP000199112">
    <property type="component" value="Unassembled WGS sequence"/>
</dbReference>
<dbReference type="OrthoDB" id="194307at2157"/>
<organism evidence="3 4">
    <name type="scientific">Natronorubrum sediminis</name>
    <dbReference type="NCBI Taxonomy" id="640943"/>
    <lineage>
        <taxon>Archaea</taxon>
        <taxon>Methanobacteriati</taxon>
        <taxon>Methanobacteriota</taxon>
        <taxon>Stenosarchaea group</taxon>
        <taxon>Halobacteria</taxon>
        <taxon>Halobacteriales</taxon>
        <taxon>Natrialbaceae</taxon>
        <taxon>Natronorubrum</taxon>
    </lineage>
</organism>
<feature type="domain" description="Solute-binding protein family 5" evidence="2">
    <location>
        <begin position="279"/>
        <end position="600"/>
    </location>
</feature>
<dbReference type="InterPro" id="IPR039424">
    <property type="entry name" value="SBP_5"/>
</dbReference>
<dbReference type="PANTHER" id="PTHR30290">
    <property type="entry name" value="PERIPLASMIC BINDING COMPONENT OF ABC TRANSPORTER"/>
    <property type="match status" value="1"/>
</dbReference>